<dbReference type="Gene3D" id="2.60.200.60">
    <property type="match status" value="1"/>
</dbReference>
<dbReference type="Pfam" id="PF13665">
    <property type="entry name" value="Tox-PAAR-like"/>
    <property type="match status" value="1"/>
</dbReference>
<accession>A0A433MVD9</accession>
<dbReference type="OrthoDB" id="8852350at2"/>
<reference evidence="1 2" key="1">
    <citation type="submission" date="2018-12" db="EMBL/GenBank/DDBJ databases">
        <title>The genome sequences of Variovorax guangxiensis DSM 27352.</title>
        <authorList>
            <person name="Gao J."/>
            <person name="Sun J."/>
        </authorList>
    </citation>
    <scope>NUCLEOTIDE SEQUENCE [LARGE SCALE GENOMIC DNA]</scope>
    <source>
        <strain evidence="1 2">DSM 27352</strain>
    </source>
</reference>
<dbReference type="EMBL" id="RXFT01000024">
    <property type="protein sequence ID" value="RUR71749.1"/>
    <property type="molecule type" value="Genomic_DNA"/>
</dbReference>
<dbReference type="AlphaFoldDB" id="A0A433MVD9"/>
<protein>
    <submittedName>
        <fullName evidence="1">DUF4150 domain-containing protein</fullName>
    </submittedName>
</protein>
<name>A0A433MVD9_9BURK</name>
<gene>
    <name evidence="1" type="ORF">EJP67_32365</name>
</gene>
<evidence type="ECO:0000313" key="2">
    <source>
        <dbReference type="Proteomes" id="UP000281118"/>
    </source>
</evidence>
<dbReference type="RefSeq" id="WP_126025808.1">
    <property type="nucleotide sequence ID" value="NZ_RXFT01000024.1"/>
</dbReference>
<proteinExistence type="predicted"/>
<organism evidence="1 2">
    <name type="scientific">Variovorax guangxiensis</name>
    <dbReference type="NCBI Taxonomy" id="1775474"/>
    <lineage>
        <taxon>Bacteria</taxon>
        <taxon>Pseudomonadati</taxon>
        <taxon>Pseudomonadota</taxon>
        <taxon>Betaproteobacteria</taxon>
        <taxon>Burkholderiales</taxon>
        <taxon>Comamonadaceae</taxon>
        <taxon>Variovorax</taxon>
    </lineage>
</organism>
<evidence type="ECO:0000313" key="1">
    <source>
        <dbReference type="EMBL" id="RUR71749.1"/>
    </source>
</evidence>
<dbReference type="Proteomes" id="UP000281118">
    <property type="component" value="Unassembled WGS sequence"/>
</dbReference>
<sequence length="115" mass="12019">MNTEKHIADAESGFMVVNVVPDFCIVGKQVVPFDIVSILPPEKAAYSHTVFARSEKVLMVDSIVKGVTGNAGSGVRSGVSLGAGNVKIISGSQTVFVENRAVARHGDLCEMNGSA</sequence>
<comment type="caution">
    <text evidence="1">The sequence shown here is derived from an EMBL/GenBank/DDBJ whole genome shotgun (WGS) entry which is preliminary data.</text>
</comment>